<dbReference type="Pfam" id="PF01966">
    <property type="entry name" value="HD"/>
    <property type="match status" value="1"/>
</dbReference>
<dbReference type="EMBL" id="AP018227">
    <property type="protein sequence ID" value="BAY83398.1"/>
    <property type="molecule type" value="Genomic_DNA"/>
</dbReference>
<keyword evidence="6" id="KW-1185">Reference proteome</keyword>
<organism evidence="5 6">
    <name type="scientific">Calothrix parasitica NIES-267</name>
    <dbReference type="NCBI Taxonomy" id="1973488"/>
    <lineage>
        <taxon>Bacteria</taxon>
        <taxon>Bacillati</taxon>
        <taxon>Cyanobacteriota</taxon>
        <taxon>Cyanophyceae</taxon>
        <taxon>Nostocales</taxon>
        <taxon>Calotrichaceae</taxon>
        <taxon>Calothrix</taxon>
    </lineage>
</organism>
<keyword evidence="2" id="KW-0547">Nucleotide-binding</keyword>
<dbReference type="InterPro" id="IPR006674">
    <property type="entry name" value="HD_domain"/>
</dbReference>
<gene>
    <name evidence="5" type="ORF">NIES267_28860</name>
</gene>
<dbReference type="PANTHER" id="PTHR35795">
    <property type="entry name" value="SLR1885 PROTEIN"/>
    <property type="match status" value="1"/>
</dbReference>
<reference evidence="5 6" key="1">
    <citation type="submission" date="2017-06" db="EMBL/GenBank/DDBJ databases">
        <title>Genome sequencing of cyanobaciteial culture collection at National Institute for Environmental Studies (NIES).</title>
        <authorList>
            <person name="Hirose Y."/>
            <person name="Shimura Y."/>
            <person name="Fujisawa T."/>
            <person name="Nakamura Y."/>
            <person name="Kawachi M."/>
        </authorList>
    </citation>
    <scope>NUCLEOTIDE SEQUENCE [LARGE SCALE GENOMIC DNA]</scope>
    <source>
        <strain evidence="5 6">NIES-267</strain>
    </source>
</reference>
<dbReference type="NCBIfam" id="TIGR00488">
    <property type="entry name" value="bis(5'-nucleosyl)-tetraphosphatase (symmetrical) YqeK"/>
    <property type="match status" value="1"/>
</dbReference>
<protein>
    <submittedName>
        <fullName evidence="5">Metal dependent phosphohydrolase</fullName>
    </submittedName>
</protein>
<dbReference type="GO" id="GO:0000166">
    <property type="term" value="F:nucleotide binding"/>
    <property type="evidence" value="ECO:0007669"/>
    <property type="project" value="UniProtKB-KW"/>
</dbReference>
<keyword evidence="1" id="KW-0479">Metal-binding</keyword>
<dbReference type="AlphaFoldDB" id="A0A1Z4LQK5"/>
<evidence type="ECO:0000256" key="1">
    <source>
        <dbReference type="ARBA" id="ARBA00022723"/>
    </source>
</evidence>
<name>A0A1Z4LQK5_9CYAN</name>
<dbReference type="PANTHER" id="PTHR35795:SF1">
    <property type="entry name" value="BIS(5'-NUCLEOSYL)-TETRAPHOSPHATASE, SYMMETRICAL"/>
    <property type="match status" value="1"/>
</dbReference>
<dbReference type="Proteomes" id="UP000218418">
    <property type="component" value="Chromosome"/>
</dbReference>
<dbReference type="Gene3D" id="1.10.3210.10">
    <property type="entry name" value="Hypothetical protein af1432"/>
    <property type="match status" value="1"/>
</dbReference>
<accession>A0A1Z4LQK5</accession>
<keyword evidence="3 5" id="KW-0378">Hydrolase</keyword>
<feature type="domain" description="HD" evidence="4">
    <location>
        <begin position="12"/>
        <end position="68"/>
    </location>
</feature>
<evidence type="ECO:0000313" key="6">
    <source>
        <dbReference type="Proteomes" id="UP000218418"/>
    </source>
</evidence>
<sequence>MAREEGLILDDILETNPHLLHADVSAIVARDTFGVEDEQVLNAISNHTLGSPRMSPLSCIVFLADSIELVEAILLL</sequence>
<dbReference type="GO" id="GO:0046872">
    <property type="term" value="F:metal ion binding"/>
    <property type="evidence" value="ECO:0007669"/>
    <property type="project" value="UniProtKB-KW"/>
</dbReference>
<evidence type="ECO:0000259" key="4">
    <source>
        <dbReference type="Pfam" id="PF01966"/>
    </source>
</evidence>
<proteinExistence type="predicted"/>
<evidence type="ECO:0000256" key="2">
    <source>
        <dbReference type="ARBA" id="ARBA00022741"/>
    </source>
</evidence>
<evidence type="ECO:0000313" key="5">
    <source>
        <dbReference type="EMBL" id="BAY83398.1"/>
    </source>
</evidence>
<dbReference type="GO" id="GO:0016787">
    <property type="term" value="F:hydrolase activity"/>
    <property type="evidence" value="ECO:0007669"/>
    <property type="project" value="UniProtKB-KW"/>
</dbReference>
<evidence type="ECO:0000256" key="3">
    <source>
        <dbReference type="ARBA" id="ARBA00022801"/>
    </source>
</evidence>
<dbReference type="InterPro" id="IPR051094">
    <property type="entry name" value="Diverse_Catalytic_Enzymes"/>
</dbReference>
<dbReference type="SUPFAM" id="SSF109604">
    <property type="entry name" value="HD-domain/PDEase-like"/>
    <property type="match status" value="1"/>
</dbReference>
<dbReference type="InterPro" id="IPR005249">
    <property type="entry name" value="YqeK"/>
</dbReference>